<evidence type="ECO:0000313" key="7">
    <source>
        <dbReference type="Proteomes" id="UP000054698"/>
    </source>
</evidence>
<dbReference type="SUPFAM" id="SSF140566">
    <property type="entry name" value="FlgN-like"/>
    <property type="match status" value="1"/>
</dbReference>
<dbReference type="InterPro" id="IPR036679">
    <property type="entry name" value="FlgN-like_sf"/>
</dbReference>
<evidence type="ECO:0000313" key="6">
    <source>
        <dbReference type="EMBL" id="SPX59407.1"/>
    </source>
</evidence>
<dbReference type="Proteomes" id="UP000054698">
    <property type="component" value="Unassembled WGS sequence"/>
</dbReference>
<evidence type="ECO:0000256" key="3">
    <source>
        <dbReference type="ARBA" id="ARBA00022795"/>
    </source>
</evidence>
<feature type="coiled-coil region" evidence="4">
    <location>
        <begin position="35"/>
        <end position="62"/>
    </location>
</feature>
<keyword evidence="3" id="KW-1005">Bacterial flagellum biogenesis</keyword>
<comment type="similarity">
    <text evidence="2">Belongs to the FlgN family.</text>
</comment>
<evidence type="ECO:0000313" key="5">
    <source>
        <dbReference type="EMBL" id="KTD01887.1"/>
    </source>
</evidence>
<keyword evidence="4" id="KW-0175">Coiled coil</keyword>
<dbReference type="AlphaFoldDB" id="A0A0W0U2A9"/>
<evidence type="ECO:0000256" key="1">
    <source>
        <dbReference type="ARBA" id="ARBA00002397"/>
    </source>
</evidence>
<keyword evidence="5" id="KW-0966">Cell projection</keyword>
<dbReference type="Pfam" id="PF05130">
    <property type="entry name" value="FlgN"/>
    <property type="match status" value="1"/>
</dbReference>
<sequence length="164" mass="18236">MTQSKAAQLVDLLQQELTWLDSLIALLSEEKNVLIQRQFDALESLSEQKQALSEQLEQSAKQRIELLAMNLHDNQPKLALQALLRSCTVEEANQIQQLNNQLAEKLLSCRELNAVNGQVITSNLNTRQEIIGALTGKSQVNATNLYTANGDVQITTATSRHQEA</sequence>
<dbReference type="STRING" id="453.Lfee_0934"/>
<dbReference type="InterPro" id="IPR007809">
    <property type="entry name" value="FlgN-like"/>
</dbReference>
<name>A0A0W0U2A9_9GAMM</name>
<evidence type="ECO:0000313" key="8">
    <source>
        <dbReference type="Proteomes" id="UP000251942"/>
    </source>
</evidence>
<keyword evidence="5" id="KW-0969">Cilium</keyword>
<dbReference type="EMBL" id="LNYB01000028">
    <property type="protein sequence ID" value="KTD01887.1"/>
    <property type="molecule type" value="Genomic_DNA"/>
</dbReference>
<dbReference type="EMBL" id="UASS01000001">
    <property type="protein sequence ID" value="SPX59407.1"/>
    <property type="molecule type" value="Genomic_DNA"/>
</dbReference>
<protein>
    <submittedName>
        <fullName evidence="6">Flagella synthesis protein FlgN</fullName>
    </submittedName>
    <submittedName>
        <fullName evidence="5">Flagellar biosynthesis/type III secretory pathway chaperone</fullName>
    </submittedName>
</protein>
<organism evidence="5 7">
    <name type="scientific">Legionella feeleii</name>
    <dbReference type="NCBI Taxonomy" id="453"/>
    <lineage>
        <taxon>Bacteria</taxon>
        <taxon>Pseudomonadati</taxon>
        <taxon>Pseudomonadota</taxon>
        <taxon>Gammaproteobacteria</taxon>
        <taxon>Legionellales</taxon>
        <taxon>Legionellaceae</taxon>
        <taxon>Legionella</taxon>
    </lineage>
</organism>
<keyword evidence="7" id="KW-1185">Reference proteome</keyword>
<dbReference type="PATRIC" id="fig|453.4.peg.1008"/>
<dbReference type="Proteomes" id="UP000251942">
    <property type="component" value="Unassembled WGS sequence"/>
</dbReference>
<dbReference type="OrthoDB" id="5653052at2"/>
<evidence type="ECO:0000256" key="2">
    <source>
        <dbReference type="ARBA" id="ARBA00007703"/>
    </source>
</evidence>
<gene>
    <name evidence="5" type="ORF">Lfee_0934</name>
    <name evidence="6" type="ORF">NCTC12022_00229</name>
</gene>
<comment type="function">
    <text evidence="1">Required for the efficient initiation of filament assembly.</text>
</comment>
<reference evidence="5 7" key="1">
    <citation type="submission" date="2015-11" db="EMBL/GenBank/DDBJ databases">
        <title>Genomic analysis of 38 Legionella species identifies large and diverse effector repertoires.</title>
        <authorList>
            <person name="Burstein D."/>
            <person name="Amaro F."/>
            <person name="Zusman T."/>
            <person name="Lifshitz Z."/>
            <person name="Cohen O."/>
            <person name="Gilbert J.A."/>
            <person name="Pupko T."/>
            <person name="Shuman H.A."/>
            <person name="Segal G."/>
        </authorList>
    </citation>
    <scope>NUCLEOTIDE SEQUENCE [LARGE SCALE GENOMIC DNA]</scope>
    <source>
        <strain evidence="5 7">WO-44C</strain>
    </source>
</reference>
<dbReference type="GO" id="GO:0044780">
    <property type="term" value="P:bacterial-type flagellum assembly"/>
    <property type="evidence" value="ECO:0007669"/>
    <property type="project" value="InterPro"/>
</dbReference>
<keyword evidence="5" id="KW-0282">Flagellum</keyword>
<dbReference type="Gene3D" id="1.20.58.300">
    <property type="entry name" value="FlgN-like"/>
    <property type="match status" value="1"/>
</dbReference>
<dbReference type="RefSeq" id="WP_064088304.1">
    <property type="nucleotide sequence ID" value="NZ_CAAAHT010000010.1"/>
</dbReference>
<evidence type="ECO:0000256" key="4">
    <source>
        <dbReference type="SAM" id="Coils"/>
    </source>
</evidence>
<reference evidence="6 8" key="2">
    <citation type="submission" date="2018-06" db="EMBL/GenBank/DDBJ databases">
        <authorList>
            <consortium name="Pathogen Informatics"/>
            <person name="Doyle S."/>
        </authorList>
    </citation>
    <scope>NUCLEOTIDE SEQUENCE [LARGE SCALE GENOMIC DNA]</scope>
    <source>
        <strain evidence="6 8">NCTC12022</strain>
    </source>
</reference>
<accession>A0A0W0U2A9</accession>
<proteinExistence type="inferred from homology"/>